<accession>A0A0M4EWQ3</accession>
<dbReference type="Proteomes" id="UP000494163">
    <property type="component" value="Chromosome 2R"/>
</dbReference>
<gene>
    <name evidence="10" type="ORF">Dbus_chr2Rg1861</name>
</gene>
<dbReference type="InterPro" id="IPR043504">
    <property type="entry name" value="Peptidase_S1_PA_chymotrypsin"/>
</dbReference>
<dbReference type="SUPFAM" id="SSF50494">
    <property type="entry name" value="Trypsin-like serine proteases"/>
    <property type="match status" value="2"/>
</dbReference>
<evidence type="ECO:0000256" key="5">
    <source>
        <dbReference type="ARBA" id="ARBA00022825"/>
    </source>
</evidence>
<dbReference type="InterPro" id="IPR018114">
    <property type="entry name" value="TRYPSIN_HIS"/>
</dbReference>
<keyword evidence="2" id="KW-0645">Protease</keyword>
<dbReference type="InterPro" id="IPR001314">
    <property type="entry name" value="Peptidase_S1A"/>
</dbReference>
<feature type="domain" description="Peptidase S1" evidence="9">
    <location>
        <begin position="346"/>
        <end position="571"/>
    </location>
</feature>
<keyword evidence="4" id="KW-0378">Hydrolase</keyword>
<dbReference type="PROSITE" id="PS00134">
    <property type="entry name" value="TRYPSIN_HIS"/>
    <property type="match status" value="1"/>
</dbReference>
<dbReference type="SMART" id="SM00020">
    <property type="entry name" value="Tryp_SPc"/>
    <property type="match status" value="2"/>
</dbReference>
<dbReference type="GO" id="GO:0004252">
    <property type="term" value="F:serine-type endopeptidase activity"/>
    <property type="evidence" value="ECO:0007669"/>
    <property type="project" value="InterPro"/>
</dbReference>
<dbReference type="PROSITE" id="PS50240">
    <property type="entry name" value="TRYPSIN_DOM"/>
    <property type="match status" value="2"/>
</dbReference>
<dbReference type="Pfam" id="PF00089">
    <property type="entry name" value="Trypsin"/>
    <property type="match status" value="2"/>
</dbReference>
<proteinExistence type="inferred from homology"/>
<dbReference type="STRING" id="30019.A0A0M4EWQ3"/>
<keyword evidence="3 8" id="KW-0732">Signal</keyword>
<keyword evidence="7" id="KW-1015">Disulfide bond</keyword>
<dbReference type="OMA" id="MHGDIVY"/>
<evidence type="ECO:0000313" key="11">
    <source>
        <dbReference type="Proteomes" id="UP000494163"/>
    </source>
</evidence>
<dbReference type="PRINTS" id="PR00722">
    <property type="entry name" value="CHYMOTRYPSIN"/>
</dbReference>
<dbReference type="SMR" id="A0A0M4EWQ3"/>
<reference evidence="10 11" key="1">
    <citation type="submission" date="2015-08" db="EMBL/GenBank/DDBJ databases">
        <title>Ancestral chromatin configuration constrains chromatin evolution on differentiating sex chromosomes in Drosophila.</title>
        <authorList>
            <person name="Zhou Q."/>
            <person name="Bachtrog D."/>
        </authorList>
    </citation>
    <scope>NUCLEOTIDE SEQUENCE [LARGE SCALE GENOMIC DNA]</scope>
    <source>
        <tissue evidence="10">Whole larvae</tissue>
    </source>
</reference>
<dbReference type="InterPro" id="IPR001254">
    <property type="entry name" value="Trypsin_dom"/>
</dbReference>
<dbReference type="InterPro" id="IPR009003">
    <property type="entry name" value="Peptidase_S1_PA"/>
</dbReference>
<dbReference type="PANTHER" id="PTHR24276">
    <property type="entry name" value="POLYSERASE-RELATED"/>
    <property type="match status" value="1"/>
</dbReference>
<keyword evidence="6" id="KW-0865">Zymogen</keyword>
<evidence type="ECO:0000256" key="6">
    <source>
        <dbReference type="ARBA" id="ARBA00023145"/>
    </source>
</evidence>
<sequence length="596" mass="65396">MNYRKLLVIELQLQLQLLLLLLVSSSPLSADNSSTDHRRVKRLSSPDFDKDQTLELAKYVVSIRSRTPRLYFGDNHYCCGVIVAPKFVLTAAHCTMDKSKILHQSRTLLVVGGTPNRLKYVTGTSVSLPVSKIYVPMNFTMHNTDNIALLRLAYAWPSNHPRIAIASLPDSAPSAGSNYTVLGWGSMFKGGPMSSVILQITVRLIEHKNCSAQLRTFMDEMLCAGNLHDELDQSPCAGDTGSPMIANDTVYGVVSYRLGCGSKTMPSVYTNVHHEMEWINYILENAAFVMNYRNCSVPVLYMLLILLCSTTSQAGSGCGRGQAKQRVRRLSSPQFDSERSLELAKYVVSIRSRSYRKLFGDNHFCGGAIIAPKFVLTAARCSMSNHMVLHLGRSLIVVAGTPNRLKSVPDETIEKGVSSVHVPKDYKALKSSDIALLQLTAAWPTNHPSINILRLPVAAPISGQNYTALGWGRIYKGGPLAMNILHIDVLLLDAKQCAELLPRLQPDMLCAGNLQTQLDASPCAGDTGSPLLNNDTLYGVVSYNLGCGDQKRPSIYTDVWYHLQWIEQTMKSAACSLDGALSSMLLAWLLLSVLGA</sequence>
<comment type="similarity">
    <text evidence="1">Belongs to the peptidase S1 family.</text>
</comment>
<feature type="signal peptide" evidence="8">
    <location>
        <begin position="1"/>
        <end position="30"/>
    </location>
</feature>
<protein>
    <submittedName>
        <fullName evidence="10">CG13527</fullName>
    </submittedName>
</protein>
<feature type="domain" description="Peptidase S1" evidence="9">
    <location>
        <begin position="59"/>
        <end position="284"/>
    </location>
</feature>
<organism evidence="10 11">
    <name type="scientific">Drosophila busckii</name>
    <name type="common">Fruit fly</name>
    <dbReference type="NCBI Taxonomy" id="30019"/>
    <lineage>
        <taxon>Eukaryota</taxon>
        <taxon>Metazoa</taxon>
        <taxon>Ecdysozoa</taxon>
        <taxon>Arthropoda</taxon>
        <taxon>Hexapoda</taxon>
        <taxon>Insecta</taxon>
        <taxon>Pterygota</taxon>
        <taxon>Neoptera</taxon>
        <taxon>Endopterygota</taxon>
        <taxon>Diptera</taxon>
        <taxon>Brachycera</taxon>
        <taxon>Muscomorpha</taxon>
        <taxon>Ephydroidea</taxon>
        <taxon>Drosophilidae</taxon>
        <taxon>Drosophila</taxon>
    </lineage>
</organism>
<dbReference type="GO" id="GO:0006508">
    <property type="term" value="P:proteolysis"/>
    <property type="evidence" value="ECO:0007669"/>
    <property type="project" value="UniProtKB-KW"/>
</dbReference>
<evidence type="ECO:0000256" key="7">
    <source>
        <dbReference type="ARBA" id="ARBA00023157"/>
    </source>
</evidence>
<evidence type="ECO:0000256" key="2">
    <source>
        <dbReference type="ARBA" id="ARBA00022670"/>
    </source>
</evidence>
<dbReference type="Gene3D" id="2.40.10.10">
    <property type="entry name" value="Trypsin-like serine proteases"/>
    <property type="match status" value="2"/>
</dbReference>
<evidence type="ECO:0000256" key="1">
    <source>
        <dbReference type="ARBA" id="ARBA00007664"/>
    </source>
</evidence>
<keyword evidence="5" id="KW-0720">Serine protease</keyword>
<evidence type="ECO:0000256" key="4">
    <source>
        <dbReference type="ARBA" id="ARBA00022801"/>
    </source>
</evidence>
<keyword evidence="11" id="KW-1185">Reference proteome</keyword>
<evidence type="ECO:0000256" key="8">
    <source>
        <dbReference type="SAM" id="SignalP"/>
    </source>
</evidence>
<dbReference type="InterPro" id="IPR050430">
    <property type="entry name" value="Peptidase_S1"/>
</dbReference>
<dbReference type="CDD" id="cd00190">
    <property type="entry name" value="Tryp_SPc"/>
    <property type="match status" value="2"/>
</dbReference>
<evidence type="ECO:0000256" key="3">
    <source>
        <dbReference type="ARBA" id="ARBA00022729"/>
    </source>
</evidence>
<dbReference type="AlphaFoldDB" id="A0A0M4EWQ3"/>
<feature type="chain" id="PRO_5005794104" evidence="8">
    <location>
        <begin position="31"/>
        <end position="596"/>
    </location>
</feature>
<dbReference type="OrthoDB" id="10059102at2759"/>
<dbReference type="PANTHER" id="PTHR24276:SF98">
    <property type="entry name" value="FI18310P1-RELATED"/>
    <property type="match status" value="1"/>
</dbReference>
<evidence type="ECO:0000259" key="9">
    <source>
        <dbReference type="PROSITE" id="PS50240"/>
    </source>
</evidence>
<name>A0A0M4EWQ3_DROBS</name>
<dbReference type="EMBL" id="CP012524">
    <property type="protein sequence ID" value="ALC42282.1"/>
    <property type="molecule type" value="Genomic_DNA"/>
</dbReference>
<evidence type="ECO:0000313" key="10">
    <source>
        <dbReference type="EMBL" id="ALC42282.1"/>
    </source>
</evidence>